<evidence type="ECO:0000256" key="5">
    <source>
        <dbReference type="ARBA" id="ARBA00022679"/>
    </source>
</evidence>
<feature type="compositionally biased region" description="Polar residues" evidence="13">
    <location>
        <begin position="135"/>
        <end position="144"/>
    </location>
</feature>
<feature type="region of interest" description="Disordered" evidence="13">
    <location>
        <begin position="129"/>
        <end position="193"/>
    </location>
</feature>
<dbReference type="Proteomes" id="UP000039046">
    <property type="component" value="Unassembled WGS sequence"/>
</dbReference>
<feature type="transmembrane region" description="Helical" evidence="14">
    <location>
        <begin position="543"/>
        <end position="563"/>
    </location>
</feature>
<dbReference type="InterPro" id="IPR021261">
    <property type="entry name" value="GPCAT"/>
</dbReference>
<evidence type="ECO:0000256" key="11">
    <source>
        <dbReference type="ARBA" id="ARBA00023264"/>
    </source>
</evidence>
<feature type="transmembrane region" description="Helical" evidence="14">
    <location>
        <begin position="372"/>
        <end position="391"/>
    </location>
</feature>
<feature type="transmembrane region" description="Helical" evidence="14">
    <location>
        <begin position="297"/>
        <end position="316"/>
    </location>
</feature>
<dbReference type="GO" id="GO:0016746">
    <property type="term" value="F:acyltransferase activity"/>
    <property type="evidence" value="ECO:0007669"/>
    <property type="project" value="UniProtKB-KW"/>
</dbReference>
<accession>A0A0A1TRJ5</accession>
<evidence type="ECO:0000256" key="7">
    <source>
        <dbReference type="ARBA" id="ARBA00022989"/>
    </source>
</evidence>
<feature type="transmembrane region" description="Helical" evidence="14">
    <location>
        <begin position="455"/>
        <end position="473"/>
    </location>
</feature>
<dbReference type="EMBL" id="CDHN01000007">
    <property type="protein sequence ID" value="CEJ94578.1"/>
    <property type="molecule type" value="Genomic_DNA"/>
</dbReference>
<feature type="transmembrane region" description="Helical" evidence="14">
    <location>
        <begin position="403"/>
        <end position="423"/>
    </location>
</feature>
<reference evidence="15 16" key="1">
    <citation type="journal article" date="2015" name="Genome Announc.">
        <title>Draft Genome Sequence and Gene Annotation of the Entomopathogenic Fungus Verticillium hemipterigenum.</title>
        <authorList>
            <person name="Horn F."/>
            <person name="Habel A."/>
            <person name="Scharf D.H."/>
            <person name="Dworschak J."/>
            <person name="Brakhage A.A."/>
            <person name="Guthke R."/>
            <person name="Hertweck C."/>
            <person name="Linde J."/>
        </authorList>
    </citation>
    <scope>NUCLEOTIDE SEQUENCE [LARGE SCALE GENOMIC DNA]</scope>
</reference>
<keyword evidence="4" id="KW-0444">Lipid biosynthesis</keyword>
<evidence type="ECO:0000256" key="14">
    <source>
        <dbReference type="SAM" id="Phobius"/>
    </source>
</evidence>
<feature type="transmembrane region" description="Helical" evidence="14">
    <location>
        <begin position="517"/>
        <end position="537"/>
    </location>
</feature>
<evidence type="ECO:0000256" key="4">
    <source>
        <dbReference type="ARBA" id="ARBA00022516"/>
    </source>
</evidence>
<comment type="similarity">
    <text evidence="2">Belongs to the GPC1 family.</text>
</comment>
<keyword evidence="11" id="KW-1208">Phospholipid metabolism</keyword>
<evidence type="ECO:0000256" key="3">
    <source>
        <dbReference type="ARBA" id="ARBA00019082"/>
    </source>
</evidence>
<feature type="compositionally biased region" description="Basic and acidic residues" evidence="13">
    <location>
        <begin position="670"/>
        <end position="681"/>
    </location>
</feature>
<dbReference type="AlphaFoldDB" id="A0A0A1TRJ5"/>
<feature type="compositionally biased region" description="Polar residues" evidence="13">
    <location>
        <begin position="170"/>
        <end position="193"/>
    </location>
</feature>
<dbReference type="PANTHER" id="PTHR31201">
    <property type="entry name" value="OS01G0585100 PROTEIN"/>
    <property type="match status" value="1"/>
</dbReference>
<evidence type="ECO:0000256" key="9">
    <source>
        <dbReference type="ARBA" id="ARBA00023136"/>
    </source>
</evidence>
<feature type="region of interest" description="Disordered" evidence="13">
    <location>
        <begin position="662"/>
        <end position="681"/>
    </location>
</feature>
<keyword evidence="7 14" id="KW-1133">Transmembrane helix</keyword>
<proteinExistence type="inferred from homology"/>
<evidence type="ECO:0000256" key="8">
    <source>
        <dbReference type="ARBA" id="ARBA00023098"/>
    </source>
</evidence>
<evidence type="ECO:0000313" key="15">
    <source>
        <dbReference type="EMBL" id="CEJ94578.1"/>
    </source>
</evidence>
<evidence type="ECO:0000256" key="2">
    <source>
        <dbReference type="ARBA" id="ARBA00006675"/>
    </source>
</evidence>
<sequence length="681" mass="77521">MRAARRSPATCFITPPTTRPTRTYLASASNKPRQPRFALRILLPPDEPNTRFLSACQRPIRILKCSYDTKGSLLQPSLVYRFFGSAFAQPLQPYCQILAVAHLLSIYIQRPVSLVVCADCATDSLMASPIPTPGPSSHDTTDPQLSADVDPNSPLSSSPADVAILDTPNLGATTPKSPKLSRNPSFSGSSTYQDDWDALPPLDRLTVLDLLDNFALPQQLEKLQKGISAQTDKVRRSREALRSKTQHARTRMVEEWRRRVPSADEQFDRYRQRMRKRVDKLGRQWNDTKAISVREKISFICGVMNIFICGYLIGAYPEYFHVWYTAQLIYFMPIRIFTYHRRGYHYFLADLCYFVNMLLMLSIWVFPKSKRLFTAAYCLAFGNNAVAIIMWRNSLVFHSFDKVTSLFIHIMPCATLHCIVHLLPNEYLKDRFPAIWTIKTSPSGSPTAYANTLSMLAWSTIPYAVWQLSYYFFITVRRRDKIAAGRPTSFTWLRRSYSKTWIGKFVLSLPDTLQEPAFMMIQYCYAVLTMLPCPLWFMSRYASSAFLIIVFAWSIYNGSTYYIDVFGKRFQHELEAMKAEVVKWQQSPELMLQSPLMQPQQELGQSLGSPEGRAVDSEVKPSGETYDGETVTEPQHPSRKDLRKGRTTSIDRIPLLDDCAKASASGVDGGAKDVARERITA</sequence>
<gene>
    <name evidence="15" type="ORF">VHEMI10098</name>
</gene>
<dbReference type="GO" id="GO:0006656">
    <property type="term" value="P:phosphatidylcholine biosynthetic process"/>
    <property type="evidence" value="ECO:0007669"/>
    <property type="project" value="TreeGrafter"/>
</dbReference>
<evidence type="ECO:0000256" key="6">
    <source>
        <dbReference type="ARBA" id="ARBA00022692"/>
    </source>
</evidence>
<evidence type="ECO:0000256" key="1">
    <source>
        <dbReference type="ARBA" id="ARBA00004141"/>
    </source>
</evidence>
<feature type="transmembrane region" description="Helical" evidence="14">
    <location>
        <begin position="346"/>
        <end position="366"/>
    </location>
</feature>
<evidence type="ECO:0000256" key="12">
    <source>
        <dbReference type="ARBA" id="ARBA00023315"/>
    </source>
</evidence>
<dbReference type="PANTHER" id="PTHR31201:SF1">
    <property type="entry name" value="GLYCEROPHOSPHOCHOLINE ACYLTRANSFERASE 1"/>
    <property type="match status" value="1"/>
</dbReference>
<organism evidence="15 16">
    <name type="scientific">[Torrubiella] hemipterigena</name>
    <dbReference type="NCBI Taxonomy" id="1531966"/>
    <lineage>
        <taxon>Eukaryota</taxon>
        <taxon>Fungi</taxon>
        <taxon>Dikarya</taxon>
        <taxon>Ascomycota</taxon>
        <taxon>Pezizomycotina</taxon>
        <taxon>Sordariomycetes</taxon>
        <taxon>Hypocreomycetidae</taxon>
        <taxon>Hypocreales</taxon>
        <taxon>Clavicipitaceae</taxon>
        <taxon>Clavicipitaceae incertae sedis</taxon>
        <taxon>'Torrubiella' clade</taxon>
    </lineage>
</organism>
<dbReference type="OrthoDB" id="406287at2759"/>
<keyword evidence="16" id="KW-1185">Reference proteome</keyword>
<keyword evidence="5" id="KW-0808">Transferase</keyword>
<dbReference type="Pfam" id="PF10998">
    <property type="entry name" value="DUF2838"/>
    <property type="match status" value="1"/>
</dbReference>
<name>A0A0A1TRJ5_9HYPO</name>
<feature type="region of interest" description="Disordered" evidence="13">
    <location>
        <begin position="601"/>
        <end position="649"/>
    </location>
</feature>
<comment type="subcellular location">
    <subcellularLocation>
        <location evidence="1">Membrane</location>
        <topology evidence="1">Multi-pass membrane protein</topology>
    </subcellularLocation>
</comment>
<keyword evidence="10" id="KW-0594">Phospholipid biosynthesis</keyword>
<keyword evidence="9 14" id="KW-0472">Membrane</keyword>
<keyword evidence="12" id="KW-0012">Acyltransferase</keyword>
<dbReference type="GO" id="GO:0016020">
    <property type="term" value="C:membrane"/>
    <property type="evidence" value="ECO:0007669"/>
    <property type="project" value="UniProtKB-SubCell"/>
</dbReference>
<evidence type="ECO:0000313" key="16">
    <source>
        <dbReference type="Proteomes" id="UP000039046"/>
    </source>
</evidence>
<keyword evidence="8" id="KW-0443">Lipid metabolism</keyword>
<dbReference type="HOGENOM" id="CLU_018994_0_0_1"/>
<keyword evidence="6 14" id="KW-0812">Transmembrane</keyword>
<evidence type="ECO:0000256" key="10">
    <source>
        <dbReference type="ARBA" id="ARBA00023209"/>
    </source>
</evidence>
<protein>
    <recommendedName>
        <fullName evidence="3">Glycerophosphocholine acyltransferase 1</fullName>
    </recommendedName>
</protein>
<evidence type="ECO:0000256" key="13">
    <source>
        <dbReference type="SAM" id="MobiDB-lite"/>
    </source>
</evidence>